<dbReference type="EMBL" id="KZ309676">
    <property type="protein sequence ID" value="KAG8239498.1"/>
    <property type="molecule type" value="Genomic_DNA"/>
</dbReference>
<sequence length="403" mass="45558">TVTIERDESASKHVYFFDGVNVVTAKGKVGLQGTIAREGKSSYSMDMKVKYNDLKQYYGLKSKCSHHLEPGKWDDVTVSAEYEFTSSEIPYLNSYAKWDFMRKPDHMENTLSVNYGPETGAHINNIHLSNLVLYKLESTDNFEISTKNSFTYPKLELDSRLEGSVTPTDLQFGVAVKYGQISGQSDFNLKFGKSIREGYELKWEMEASGNGFVLDSKRAITSPKTSTIDVCLELKPGGRKYEISSDITHSYVGPKDFEFAANTIFKIPGHEDYRLDSGMQVQPDNFKYHLEMYNGQVCHFDVNIHGDLSEGWCKKAQWKVLVKDHVEGSGHLNAPGRNNQKGDFVLNLLDINRKVKGEYSWVAADGKISLVTDLFWNADKDASKKLHYEGVLVEPKDTNLLDM</sequence>
<feature type="non-terminal residue" evidence="1">
    <location>
        <position position="403"/>
    </location>
</feature>
<dbReference type="OrthoDB" id="6484170at2759"/>
<evidence type="ECO:0000313" key="1">
    <source>
        <dbReference type="EMBL" id="KAG8239498.1"/>
    </source>
</evidence>
<reference evidence="1" key="1">
    <citation type="submission" date="2013-04" db="EMBL/GenBank/DDBJ databases">
        <authorList>
            <person name="Qu J."/>
            <person name="Murali S.C."/>
            <person name="Bandaranaike D."/>
            <person name="Bellair M."/>
            <person name="Blankenburg K."/>
            <person name="Chao H."/>
            <person name="Dinh H."/>
            <person name="Doddapaneni H."/>
            <person name="Downs B."/>
            <person name="Dugan-Rocha S."/>
            <person name="Elkadiri S."/>
            <person name="Gnanaolivu R.D."/>
            <person name="Hernandez B."/>
            <person name="Javaid M."/>
            <person name="Jayaseelan J.C."/>
            <person name="Lee S."/>
            <person name="Li M."/>
            <person name="Ming W."/>
            <person name="Munidasa M."/>
            <person name="Muniz J."/>
            <person name="Nguyen L."/>
            <person name="Ongeri F."/>
            <person name="Osuji N."/>
            <person name="Pu L.-L."/>
            <person name="Puazo M."/>
            <person name="Qu C."/>
            <person name="Quiroz J."/>
            <person name="Raj R."/>
            <person name="Weissenberger G."/>
            <person name="Xin Y."/>
            <person name="Zou X."/>
            <person name="Han Y."/>
            <person name="Richards S."/>
            <person name="Worley K."/>
            <person name="Muzny D."/>
            <person name="Gibbs R."/>
        </authorList>
    </citation>
    <scope>NUCLEOTIDE SEQUENCE</scope>
    <source>
        <strain evidence="1">Sampled in the wild</strain>
    </source>
</reference>
<protein>
    <submittedName>
        <fullName evidence="1">Uncharacterized protein</fullName>
    </submittedName>
</protein>
<evidence type="ECO:0000313" key="2">
    <source>
        <dbReference type="Proteomes" id="UP000792457"/>
    </source>
</evidence>
<name>A0A8K0KSC8_LADFU</name>
<organism evidence="1 2">
    <name type="scientific">Ladona fulva</name>
    <name type="common">Scarce chaser dragonfly</name>
    <name type="synonym">Libellula fulva</name>
    <dbReference type="NCBI Taxonomy" id="123851"/>
    <lineage>
        <taxon>Eukaryota</taxon>
        <taxon>Metazoa</taxon>
        <taxon>Ecdysozoa</taxon>
        <taxon>Arthropoda</taxon>
        <taxon>Hexapoda</taxon>
        <taxon>Insecta</taxon>
        <taxon>Pterygota</taxon>
        <taxon>Palaeoptera</taxon>
        <taxon>Odonata</taxon>
        <taxon>Epiprocta</taxon>
        <taxon>Anisoptera</taxon>
        <taxon>Libelluloidea</taxon>
        <taxon>Libellulidae</taxon>
        <taxon>Ladona</taxon>
    </lineage>
</organism>
<feature type="non-terminal residue" evidence="1">
    <location>
        <position position="1"/>
    </location>
</feature>
<accession>A0A8K0KSC8</accession>
<dbReference type="Proteomes" id="UP000792457">
    <property type="component" value="Unassembled WGS sequence"/>
</dbReference>
<dbReference type="AlphaFoldDB" id="A0A8K0KSC8"/>
<proteinExistence type="predicted"/>
<keyword evidence="2" id="KW-1185">Reference proteome</keyword>
<comment type="caution">
    <text evidence="1">The sequence shown here is derived from an EMBL/GenBank/DDBJ whole genome shotgun (WGS) entry which is preliminary data.</text>
</comment>
<reference evidence="1" key="2">
    <citation type="submission" date="2017-10" db="EMBL/GenBank/DDBJ databases">
        <title>Ladona fulva Genome sequencing and assembly.</title>
        <authorList>
            <person name="Murali S."/>
            <person name="Richards S."/>
            <person name="Bandaranaike D."/>
            <person name="Bellair M."/>
            <person name="Blankenburg K."/>
            <person name="Chao H."/>
            <person name="Dinh H."/>
            <person name="Doddapaneni H."/>
            <person name="Dugan-Rocha S."/>
            <person name="Elkadiri S."/>
            <person name="Gnanaolivu R."/>
            <person name="Hernandez B."/>
            <person name="Skinner E."/>
            <person name="Javaid M."/>
            <person name="Lee S."/>
            <person name="Li M."/>
            <person name="Ming W."/>
            <person name="Munidasa M."/>
            <person name="Muniz J."/>
            <person name="Nguyen L."/>
            <person name="Hughes D."/>
            <person name="Osuji N."/>
            <person name="Pu L.-L."/>
            <person name="Puazo M."/>
            <person name="Qu C."/>
            <person name="Quiroz J."/>
            <person name="Raj R."/>
            <person name="Weissenberger G."/>
            <person name="Xin Y."/>
            <person name="Zou X."/>
            <person name="Han Y."/>
            <person name="Worley K."/>
            <person name="Muzny D."/>
            <person name="Gibbs R."/>
        </authorList>
    </citation>
    <scope>NUCLEOTIDE SEQUENCE</scope>
    <source>
        <strain evidence="1">Sampled in the wild</strain>
    </source>
</reference>
<gene>
    <name evidence="1" type="ORF">J437_LFUL018056</name>
</gene>